<name>A0AA87Z0N2_FICCA</name>
<protein>
    <submittedName>
        <fullName evidence="2">Uncharacterized protein</fullName>
    </submittedName>
</protein>
<gene>
    <name evidence="2" type="ORF">TIFTF001_001560</name>
</gene>
<dbReference type="AlphaFoldDB" id="A0AA87Z0N2"/>
<sequence length="117" mass="14013">MQESARERETYQVHGCGCGRLSSRVVGEGWVSRKKLEGGVAAVSRGERERERRERELVVESRPVEMRGDRERERPEREWRQGRRENGMRGHGGRDGFRRRVWRDESERGTRMKMWRE</sequence>
<evidence type="ECO:0000313" key="3">
    <source>
        <dbReference type="Proteomes" id="UP001187192"/>
    </source>
</evidence>
<feature type="region of interest" description="Disordered" evidence="1">
    <location>
        <begin position="64"/>
        <end position="96"/>
    </location>
</feature>
<organism evidence="2 3">
    <name type="scientific">Ficus carica</name>
    <name type="common">Common fig</name>
    <dbReference type="NCBI Taxonomy" id="3494"/>
    <lineage>
        <taxon>Eukaryota</taxon>
        <taxon>Viridiplantae</taxon>
        <taxon>Streptophyta</taxon>
        <taxon>Embryophyta</taxon>
        <taxon>Tracheophyta</taxon>
        <taxon>Spermatophyta</taxon>
        <taxon>Magnoliopsida</taxon>
        <taxon>eudicotyledons</taxon>
        <taxon>Gunneridae</taxon>
        <taxon>Pentapetalae</taxon>
        <taxon>rosids</taxon>
        <taxon>fabids</taxon>
        <taxon>Rosales</taxon>
        <taxon>Moraceae</taxon>
        <taxon>Ficeae</taxon>
        <taxon>Ficus</taxon>
    </lineage>
</organism>
<dbReference type="Proteomes" id="UP001187192">
    <property type="component" value="Unassembled WGS sequence"/>
</dbReference>
<proteinExistence type="predicted"/>
<dbReference type="EMBL" id="BTGU01000002">
    <property type="protein sequence ID" value="GMN27217.1"/>
    <property type="molecule type" value="Genomic_DNA"/>
</dbReference>
<keyword evidence="3" id="KW-1185">Reference proteome</keyword>
<comment type="caution">
    <text evidence="2">The sequence shown here is derived from an EMBL/GenBank/DDBJ whole genome shotgun (WGS) entry which is preliminary data.</text>
</comment>
<accession>A0AA87Z0N2</accession>
<evidence type="ECO:0000256" key="1">
    <source>
        <dbReference type="SAM" id="MobiDB-lite"/>
    </source>
</evidence>
<reference evidence="2" key="1">
    <citation type="submission" date="2023-07" db="EMBL/GenBank/DDBJ databases">
        <title>draft genome sequence of fig (Ficus carica).</title>
        <authorList>
            <person name="Takahashi T."/>
            <person name="Nishimura K."/>
        </authorList>
    </citation>
    <scope>NUCLEOTIDE SEQUENCE</scope>
</reference>
<evidence type="ECO:0000313" key="2">
    <source>
        <dbReference type="EMBL" id="GMN27217.1"/>
    </source>
</evidence>